<dbReference type="PANTHER" id="PTHR34937:SF2">
    <property type="entry name" value="OS08G0559800 PROTEIN"/>
    <property type="match status" value="1"/>
</dbReference>
<organism evidence="3 4">
    <name type="scientific">Gossypium tomentosum</name>
    <name type="common">Hawaiian cotton</name>
    <name type="synonym">Gossypium sandvicense</name>
    <dbReference type="NCBI Taxonomy" id="34277"/>
    <lineage>
        <taxon>Eukaryota</taxon>
        <taxon>Viridiplantae</taxon>
        <taxon>Streptophyta</taxon>
        <taxon>Embryophyta</taxon>
        <taxon>Tracheophyta</taxon>
        <taxon>Spermatophyta</taxon>
        <taxon>Magnoliopsida</taxon>
        <taxon>eudicotyledons</taxon>
        <taxon>Gunneridae</taxon>
        <taxon>Pentapetalae</taxon>
        <taxon>rosids</taxon>
        <taxon>malvids</taxon>
        <taxon>Malvales</taxon>
        <taxon>Malvaceae</taxon>
        <taxon>Malvoideae</taxon>
        <taxon>Gossypium</taxon>
    </lineage>
</organism>
<reference evidence="3 4" key="1">
    <citation type="submission" date="2019-07" db="EMBL/GenBank/DDBJ databases">
        <title>WGS assembly of Gossypium tomentosum.</title>
        <authorList>
            <person name="Chen Z.J."/>
            <person name="Sreedasyam A."/>
            <person name="Ando A."/>
            <person name="Song Q."/>
            <person name="De L."/>
            <person name="Hulse-Kemp A."/>
            <person name="Ding M."/>
            <person name="Ye W."/>
            <person name="Kirkbride R."/>
            <person name="Jenkins J."/>
            <person name="Plott C."/>
            <person name="Lovell J."/>
            <person name="Lin Y.-M."/>
            <person name="Vaughn R."/>
            <person name="Liu B."/>
            <person name="Li W."/>
            <person name="Simpson S."/>
            <person name="Scheffler B."/>
            <person name="Saski C."/>
            <person name="Grover C."/>
            <person name="Hu G."/>
            <person name="Conover J."/>
            <person name="Carlson J."/>
            <person name="Shu S."/>
            <person name="Boston L."/>
            <person name="Williams M."/>
            <person name="Peterson D."/>
            <person name="Mcgee K."/>
            <person name="Jones D."/>
            <person name="Wendel J."/>
            <person name="Stelly D."/>
            <person name="Grimwood J."/>
            <person name="Schmutz J."/>
        </authorList>
    </citation>
    <scope>NUCLEOTIDE SEQUENCE [LARGE SCALE GENOMIC DNA]</scope>
    <source>
        <strain evidence="3">7179.01</strain>
    </source>
</reference>
<keyword evidence="1" id="KW-0175">Coiled coil</keyword>
<proteinExistence type="predicted"/>
<dbReference type="PANTHER" id="PTHR34937">
    <property type="entry name" value="OS08G0559800 PROTEIN"/>
    <property type="match status" value="1"/>
</dbReference>
<feature type="region of interest" description="Disordered" evidence="2">
    <location>
        <begin position="287"/>
        <end position="312"/>
    </location>
</feature>
<evidence type="ECO:0000313" key="4">
    <source>
        <dbReference type="Proteomes" id="UP000322667"/>
    </source>
</evidence>
<feature type="compositionally biased region" description="Polar residues" evidence="2">
    <location>
        <begin position="287"/>
        <end position="308"/>
    </location>
</feature>
<keyword evidence="4" id="KW-1185">Reference proteome</keyword>
<feature type="coiled-coil region" evidence="1">
    <location>
        <begin position="465"/>
        <end position="499"/>
    </location>
</feature>
<feature type="coiled-coil region" evidence="1">
    <location>
        <begin position="107"/>
        <end position="134"/>
    </location>
</feature>
<feature type="coiled-coil region" evidence="1">
    <location>
        <begin position="212"/>
        <end position="260"/>
    </location>
</feature>
<dbReference type="Proteomes" id="UP000322667">
    <property type="component" value="Chromosome A12"/>
</dbReference>
<evidence type="ECO:0000313" key="3">
    <source>
        <dbReference type="EMBL" id="TYH98172.1"/>
    </source>
</evidence>
<accession>A0A5D2N490</accession>
<protein>
    <submittedName>
        <fullName evidence="3">Uncharacterized protein</fullName>
    </submittedName>
</protein>
<evidence type="ECO:0000256" key="2">
    <source>
        <dbReference type="SAM" id="MobiDB-lite"/>
    </source>
</evidence>
<dbReference type="AlphaFoldDB" id="A0A5D2N490"/>
<sequence length="612" mass="69388">MEATADPSSEISIDDAGSSTISPISDHDLFAQLESLRHDYHTLRSKSSSMEESLCLLQQQRDEAIAQTAALTEKVHESSLERDFLRLQVEEFEVILRENEGGFAKKIDEESKAKFELEEKLEFYRGKVDELESETKVRNELFEKSLDSICSVKEGLVEIIEILNDEKEVTENVDGESEKMELEDEELWNFERKLSTVLKLAREANSKAYEFKEARKKEKRELESSVVSLTEENRDINSLLRIALVEKEAVEKNLNKLKGNTEQKRVALLHIAERGLQRVGFGFMMGSGSNEQATESSGASTTSIGSKSDGSECEEEVVSLASMVEKIMKNLRLEISQLRRSLEESRSDTERLQSLTEKQAQKLEENTLYIKELEDREMVLAQNVDELLMEIKETEADVARWREACELEVEAGKKEVEEREKLVVILKQELDKTKTALEISNGKLKLKEELAAAAIAAQAAAERSVQLADSRAIGLRDRIEELTKQLEEAEGKERSRRKVRHICWPWEILKMNITNTRAQNGKRMLPEMQAFLHHNSFLNLPTLGFKKMGEEGDINRAKKIPSPCDVEALKKCLQENKGDYVKCQSQIEAFKSSCSLKKPTPSAGSTSSSRSN</sequence>
<dbReference type="EMBL" id="CM017621">
    <property type="protein sequence ID" value="TYH98172.1"/>
    <property type="molecule type" value="Genomic_DNA"/>
</dbReference>
<name>A0A5D2N490_GOSTO</name>
<evidence type="ECO:0000256" key="1">
    <source>
        <dbReference type="SAM" id="Coils"/>
    </source>
</evidence>
<dbReference type="InterPro" id="IPR040300">
    <property type="entry name" value="At3g49055-like"/>
</dbReference>
<gene>
    <name evidence="3" type="ORF">ES332_A12G291300v1</name>
</gene>
<feature type="coiled-coil region" evidence="1">
    <location>
        <begin position="321"/>
        <end position="404"/>
    </location>
</feature>
<feature type="region of interest" description="Disordered" evidence="2">
    <location>
        <begin position="1"/>
        <end position="23"/>
    </location>
</feature>